<dbReference type="GO" id="GO:0046872">
    <property type="term" value="F:metal ion binding"/>
    <property type="evidence" value="ECO:0007669"/>
    <property type="project" value="UniProtKB-KW"/>
</dbReference>
<accession>A0A6N7IW42</accession>
<dbReference type="PROSITE" id="PS00198">
    <property type="entry name" value="4FE4S_FER_1"/>
    <property type="match status" value="1"/>
</dbReference>
<evidence type="ECO:0000256" key="2">
    <source>
        <dbReference type="ARBA" id="ARBA00022723"/>
    </source>
</evidence>
<evidence type="ECO:0000313" key="8">
    <source>
        <dbReference type="Proteomes" id="UP000441717"/>
    </source>
</evidence>
<dbReference type="Pfam" id="PF13183">
    <property type="entry name" value="Fer4_8"/>
    <property type="match status" value="1"/>
</dbReference>
<evidence type="ECO:0000313" key="7">
    <source>
        <dbReference type="EMBL" id="MQL53358.1"/>
    </source>
</evidence>
<feature type="domain" description="4Fe-4S ferredoxin-type" evidence="6">
    <location>
        <begin position="21"/>
        <end position="52"/>
    </location>
</feature>
<organism evidence="7 8">
    <name type="scientific">Desulfofundulus thermobenzoicus</name>
    <dbReference type="NCBI Taxonomy" id="29376"/>
    <lineage>
        <taxon>Bacteria</taxon>
        <taxon>Bacillati</taxon>
        <taxon>Bacillota</taxon>
        <taxon>Clostridia</taxon>
        <taxon>Eubacteriales</taxon>
        <taxon>Peptococcaceae</taxon>
        <taxon>Desulfofundulus</taxon>
    </lineage>
</organism>
<evidence type="ECO:0000256" key="3">
    <source>
        <dbReference type="ARBA" id="ARBA00023002"/>
    </source>
</evidence>
<dbReference type="GO" id="GO:0051539">
    <property type="term" value="F:4 iron, 4 sulfur cluster binding"/>
    <property type="evidence" value="ECO:0007669"/>
    <property type="project" value="UniProtKB-KW"/>
</dbReference>
<dbReference type="GO" id="GO:0005886">
    <property type="term" value="C:plasma membrane"/>
    <property type="evidence" value="ECO:0007669"/>
    <property type="project" value="TreeGrafter"/>
</dbReference>
<dbReference type="InterPro" id="IPR017896">
    <property type="entry name" value="4Fe4S_Fe-S-bd"/>
</dbReference>
<evidence type="ECO:0000256" key="5">
    <source>
        <dbReference type="ARBA" id="ARBA00023014"/>
    </source>
</evidence>
<name>A0A6N7IW42_9FIRM</name>
<dbReference type="RefSeq" id="WP_152947835.1">
    <property type="nucleotide sequence ID" value="NZ_WHYR01000047.1"/>
</dbReference>
<keyword evidence="1" id="KW-0004">4Fe-4S</keyword>
<reference evidence="7 8" key="1">
    <citation type="submission" date="2019-10" db="EMBL/GenBank/DDBJ databases">
        <title>Comparative genomics of sulfur disproportionating microorganisms.</title>
        <authorList>
            <person name="Ward L.M."/>
            <person name="Bertran E."/>
            <person name="Johnston D."/>
        </authorList>
    </citation>
    <scope>NUCLEOTIDE SEQUENCE [LARGE SCALE GENOMIC DNA]</scope>
    <source>
        <strain evidence="7 8">DSM 14055</strain>
    </source>
</reference>
<keyword evidence="5" id="KW-0411">Iron-sulfur</keyword>
<keyword evidence="3" id="KW-0560">Oxidoreductase</keyword>
<keyword evidence="2" id="KW-0479">Metal-binding</keyword>
<comment type="caution">
    <text evidence="7">The sequence shown here is derived from an EMBL/GenBank/DDBJ whole genome shotgun (WGS) entry which is preliminary data.</text>
</comment>
<protein>
    <submittedName>
        <fullName evidence="7">Heterodisulfide reductase subunit C</fullName>
    </submittedName>
</protein>
<dbReference type="Proteomes" id="UP000441717">
    <property type="component" value="Unassembled WGS sequence"/>
</dbReference>
<dbReference type="SUPFAM" id="SSF46548">
    <property type="entry name" value="alpha-helical ferredoxin"/>
    <property type="match status" value="1"/>
</dbReference>
<gene>
    <name evidence="7" type="ORF">GFC01_14045</name>
</gene>
<dbReference type="AlphaFoldDB" id="A0A6N7IW42"/>
<sequence length="192" mass="21856">MEAIRLSENEEQRSAFTRQVRAESGQPVENCYQCGKCSAGCPVAFAYDFMPHQIMRLVQLGLRDEVLKCQSIWLCASCVTCTARCPRNIDVAAVMDTLRIMARRKGISAPGRGRNVALFNNNFLGSIRRYGRLFEFATMALFNLKSGQPFKDLETGLTMFRKGKLKLTVHRPRGMEEIHRIFDNVNRTEREG</sequence>
<dbReference type="EMBL" id="WHYR01000047">
    <property type="protein sequence ID" value="MQL53358.1"/>
    <property type="molecule type" value="Genomic_DNA"/>
</dbReference>
<dbReference type="PANTHER" id="PTHR43255:SF1">
    <property type="entry name" value="IRON-SULFUR-BINDING OXIDOREDUCTASE FADF-RELATED"/>
    <property type="match status" value="1"/>
</dbReference>
<dbReference type="GO" id="GO:0016491">
    <property type="term" value="F:oxidoreductase activity"/>
    <property type="evidence" value="ECO:0007669"/>
    <property type="project" value="UniProtKB-KW"/>
</dbReference>
<keyword evidence="4" id="KW-0408">Iron</keyword>
<evidence type="ECO:0000256" key="4">
    <source>
        <dbReference type="ARBA" id="ARBA00023004"/>
    </source>
</evidence>
<evidence type="ECO:0000256" key="1">
    <source>
        <dbReference type="ARBA" id="ARBA00022485"/>
    </source>
</evidence>
<proteinExistence type="predicted"/>
<dbReference type="PANTHER" id="PTHR43255">
    <property type="entry name" value="IRON-SULFUR-BINDING OXIDOREDUCTASE FADF-RELATED-RELATED"/>
    <property type="match status" value="1"/>
</dbReference>
<dbReference type="PROSITE" id="PS51379">
    <property type="entry name" value="4FE4S_FER_2"/>
    <property type="match status" value="1"/>
</dbReference>
<dbReference type="InterPro" id="IPR017900">
    <property type="entry name" value="4Fe4S_Fe_S_CS"/>
</dbReference>
<keyword evidence="8" id="KW-1185">Reference proteome</keyword>
<evidence type="ECO:0000259" key="6">
    <source>
        <dbReference type="PROSITE" id="PS51379"/>
    </source>
</evidence>
<dbReference type="Gene3D" id="1.10.1060.10">
    <property type="entry name" value="Alpha-helical ferredoxin"/>
    <property type="match status" value="1"/>
</dbReference>
<dbReference type="OrthoDB" id="9794954at2"/>
<dbReference type="InterPro" id="IPR051460">
    <property type="entry name" value="HdrC_iron-sulfur_subunit"/>
</dbReference>
<dbReference type="InterPro" id="IPR009051">
    <property type="entry name" value="Helical_ferredxn"/>
</dbReference>